<reference evidence="2 3" key="1">
    <citation type="journal article" date="2019" name="Int. J. Syst. Evol. Microbiol.">
        <title>The Global Catalogue of Microorganisms (GCM) 10K type strain sequencing project: providing services to taxonomists for standard genome sequencing and annotation.</title>
        <authorList>
            <consortium name="The Broad Institute Genomics Platform"/>
            <consortium name="The Broad Institute Genome Sequencing Center for Infectious Disease"/>
            <person name="Wu L."/>
            <person name="Ma J."/>
        </authorList>
    </citation>
    <scope>NUCLEOTIDE SEQUENCE [LARGE SCALE GENOMIC DNA]</scope>
    <source>
        <strain evidence="2 3">JCM 16343</strain>
    </source>
</reference>
<dbReference type="RefSeq" id="WP_201504409.1">
    <property type="nucleotide sequence ID" value="NZ_BAAAFR010000001.1"/>
</dbReference>
<keyword evidence="3" id="KW-1185">Reference proteome</keyword>
<dbReference type="Proteomes" id="UP001501787">
    <property type="component" value="Unassembled WGS sequence"/>
</dbReference>
<comment type="caution">
    <text evidence="2">The sequence shown here is derived from an EMBL/GenBank/DDBJ whole genome shotgun (WGS) entry which is preliminary data.</text>
</comment>
<protein>
    <submittedName>
        <fullName evidence="2">Uncharacterized protein</fullName>
    </submittedName>
</protein>
<proteinExistence type="predicted"/>
<evidence type="ECO:0000313" key="2">
    <source>
        <dbReference type="EMBL" id="GAA0307137.1"/>
    </source>
</evidence>
<keyword evidence="1" id="KW-0175">Coiled coil</keyword>
<sequence>MRDKGLEKILPAISNRSNFLDDYLPAKEGGGYFGRSLVFEIDVLFIFKNEELCATHQVAYMQLLREFESLDNDFEKLHRKAREIKEKLGEGASVENFEYAYHQQLKVLHGQENFLNSIKSFTDQHFVVGLRALVEQNLAKVLNIYKEKTDSNFGIPYSWDKIIALLSSLNVNTDQNLPVYKNTNELRVLNNKIKHLNEVDSRLAEFFYFQDKQGEDLDKVNLELQRYADYAYAFLVFIGEQLHVEKDK</sequence>
<name>A0ABN0VJK5_9GAMM</name>
<accession>A0ABN0VJK5</accession>
<evidence type="ECO:0000313" key="3">
    <source>
        <dbReference type="Proteomes" id="UP001501787"/>
    </source>
</evidence>
<organism evidence="2 3">
    <name type="scientific">Psychrobacter aestuarii</name>
    <dbReference type="NCBI Taxonomy" id="556327"/>
    <lineage>
        <taxon>Bacteria</taxon>
        <taxon>Pseudomonadati</taxon>
        <taxon>Pseudomonadota</taxon>
        <taxon>Gammaproteobacteria</taxon>
        <taxon>Moraxellales</taxon>
        <taxon>Moraxellaceae</taxon>
        <taxon>Psychrobacter</taxon>
    </lineage>
</organism>
<evidence type="ECO:0000256" key="1">
    <source>
        <dbReference type="SAM" id="Coils"/>
    </source>
</evidence>
<feature type="coiled-coil region" evidence="1">
    <location>
        <begin position="60"/>
        <end position="87"/>
    </location>
</feature>
<gene>
    <name evidence="2" type="ORF">GCM10009129_00210</name>
</gene>
<dbReference type="EMBL" id="BAAAFR010000001">
    <property type="protein sequence ID" value="GAA0307137.1"/>
    <property type="molecule type" value="Genomic_DNA"/>
</dbReference>